<dbReference type="EMBL" id="JAOWKW010000009">
    <property type="protein sequence ID" value="MCV2879446.1"/>
    <property type="molecule type" value="Genomic_DNA"/>
</dbReference>
<name>A0ABT3A0D1_9RHOB</name>
<feature type="transmembrane region" description="Helical" evidence="9">
    <location>
        <begin position="144"/>
        <end position="165"/>
    </location>
</feature>
<evidence type="ECO:0000256" key="1">
    <source>
        <dbReference type="ARBA" id="ARBA00004651"/>
    </source>
</evidence>
<evidence type="ECO:0000313" key="11">
    <source>
        <dbReference type="Proteomes" id="UP001526166"/>
    </source>
</evidence>
<protein>
    <recommendedName>
        <fullName evidence="8">Biotin transporter</fullName>
    </recommendedName>
</protein>
<organism evidence="10 11">
    <name type="scientific">Sedimentimonas flavescens</name>
    <dbReference type="NCBI Taxonomy" id="2851012"/>
    <lineage>
        <taxon>Bacteria</taxon>
        <taxon>Pseudomonadati</taxon>
        <taxon>Pseudomonadota</taxon>
        <taxon>Alphaproteobacteria</taxon>
        <taxon>Rhodobacterales</taxon>
        <taxon>Rhodobacter group</taxon>
        <taxon>Sedimentimonas</taxon>
    </lineage>
</organism>
<comment type="similarity">
    <text evidence="2 8">Belongs to the BioY family.</text>
</comment>
<evidence type="ECO:0000256" key="7">
    <source>
        <dbReference type="ARBA" id="ARBA00023136"/>
    </source>
</evidence>
<keyword evidence="7 8" id="KW-0472">Membrane</keyword>
<keyword evidence="11" id="KW-1185">Reference proteome</keyword>
<dbReference type="PANTHER" id="PTHR34295:SF4">
    <property type="entry name" value="BIOTIN TRANSPORTER BIOY-RELATED"/>
    <property type="match status" value="1"/>
</dbReference>
<dbReference type="Proteomes" id="UP001526166">
    <property type="component" value="Unassembled WGS sequence"/>
</dbReference>
<dbReference type="Pfam" id="PF02632">
    <property type="entry name" value="BioY"/>
    <property type="match status" value="1"/>
</dbReference>
<gene>
    <name evidence="10" type="ORF">OE699_11360</name>
</gene>
<dbReference type="RefSeq" id="WP_218628540.1">
    <property type="nucleotide sequence ID" value="NZ_JAHVAI010000001.1"/>
</dbReference>
<comment type="caution">
    <text evidence="10">The sequence shown here is derived from an EMBL/GenBank/DDBJ whole genome shotgun (WGS) entry which is preliminary data.</text>
</comment>
<keyword evidence="5 9" id="KW-0812">Transmembrane</keyword>
<proteinExistence type="inferred from homology"/>
<evidence type="ECO:0000256" key="6">
    <source>
        <dbReference type="ARBA" id="ARBA00022989"/>
    </source>
</evidence>
<evidence type="ECO:0000313" key="10">
    <source>
        <dbReference type="EMBL" id="MCV2879446.1"/>
    </source>
</evidence>
<evidence type="ECO:0000256" key="5">
    <source>
        <dbReference type="ARBA" id="ARBA00022692"/>
    </source>
</evidence>
<keyword evidence="6 9" id="KW-1133">Transmembrane helix</keyword>
<reference evidence="10 11" key="1">
    <citation type="submission" date="2022-10" db="EMBL/GenBank/DDBJ databases">
        <title>Sinirhodobacter sp. nov., isolated from ocean surface sediments.</title>
        <authorList>
            <person name="He W."/>
            <person name="Wang L."/>
            <person name="Zhang D.-F."/>
        </authorList>
    </citation>
    <scope>NUCLEOTIDE SEQUENCE [LARGE SCALE GENOMIC DNA]</scope>
    <source>
        <strain evidence="10 11">WL0115</strain>
    </source>
</reference>
<evidence type="ECO:0000256" key="8">
    <source>
        <dbReference type="PIRNR" id="PIRNR016661"/>
    </source>
</evidence>
<comment type="subcellular location">
    <subcellularLocation>
        <location evidence="1 8">Cell membrane</location>
        <topology evidence="1 8">Multi-pass membrane protein</topology>
    </subcellularLocation>
</comment>
<sequence>MERTLAHVALFAALIAALGMIPTITLGFGVPITAQSLGIMLCGTVLGARRGALAVLLFLLLVALGLPLLSGGRGGLGVFVGPTAGFLVGWVAAAYVTGWIVEKWRAAPLALVAMIASVIGGIVVLYAFGIVGMSIVLQKSLTEAAVLVVAFIPGDVAKAIVAGLLTTSLARVRPRSILSRTS</sequence>
<dbReference type="PANTHER" id="PTHR34295">
    <property type="entry name" value="BIOTIN TRANSPORTER BIOY"/>
    <property type="match status" value="1"/>
</dbReference>
<feature type="transmembrane region" description="Helical" evidence="9">
    <location>
        <begin position="107"/>
        <end position="137"/>
    </location>
</feature>
<feature type="transmembrane region" description="Helical" evidence="9">
    <location>
        <begin position="51"/>
        <end position="69"/>
    </location>
</feature>
<evidence type="ECO:0000256" key="4">
    <source>
        <dbReference type="ARBA" id="ARBA00022475"/>
    </source>
</evidence>
<evidence type="ECO:0000256" key="3">
    <source>
        <dbReference type="ARBA" id="ARBA00022448"/>
    </source>
</evidence>
<dbReference type="InterPro" id="IPR003784">
    <property type="entry name" value="BioY"/>
</dbReference>
<evidence type="ECO:0000256" key="2">
    <source>
        <dbReference type="ARBA" id="ARBA00010692"/>
    </source>
</evidence>
<feature type="transmembrane region" description="Helical" evidence="9">
    <location>
        <begin position="76"/>
        <end position="101"/>
    </location>
</feature>
<keyword evidence="3 8" id="KW-0813">Transport</keyword>
<evidence type="ECO:0000256" key="9">
    <source>
        <dbReference type="SAM" id="Phobius"/>
    </source>
</evidence>
<dbReference type="PIRSF" id="PIRSF016661">
    <property type="entry name" value="BioY"/>
    <property type="match status" value="1"/>
</dbReference>
<accession>A0ABT3A0D1</accession>
<keyword evidence="4 8" id="KW-1003">Cell membrane</keyword>